<dbReference type="AlphaFoldDB" id="A0A914WBB8"/>
<evidence type="ECO:0000313" key="3">
    <source>
        <dbReference type="WBParaSite" id="PSAMB.scaffold3458size18201.g21571.t2"/>
    </source>
</evidence>
<proteinExistence type="predicted"/>
<dbReference type="WBParaSite" id="PSAMB.scaffold3458size18201.g21571.t2">
    <property type="protein sequence ID" value="PSAMB.scaffold3458size18201.g21571.t2"/>
    <property type="gene ID" value="PSAMB.scaffold3458size18201.g21571"/>
</dbReference>
<feature type="region of interest" description="Disordered" evidence="1">
    <location>
        <begin position="246"/>
        <end position="272"/>
    </location>
</feature>
<dbReference type="Proteomes" id="UP000887566">
    <property type="component" value="Unplaced"/>
</dbReference>
<organism evidence="2 3">
    <name type="scientific">Plectus sambesii</name>
    <dbReference type="NCBI Taxonomy" id="2011161"/>
    <lineage>
        <taxon>Eukaryota</taxon>
        <taxon>Metazoa</taxon>
        <taxon>Ecdysozoa</taxon>
        <taxon>Nematoda</taxon>
        <taxon>Chromadorea</taxon>
        <taxon>Plectida</taxon>
        <taxon>Plectina</taxon>
        <taxon>Plectoidea</taxon>
        <taxon>Plectidae</taxon>
        <taxon>Plectus</taxon>
    </lineage>
</organism>
<keyword evidence="2" id="KW-1185">Reference proteome</keyword>
<name>A0A914WBB8_9BILA</name>
<accession>A0A914WBB8</accession>
<sequence length="400" mass="44374">MAASAQPVQYRVVGNGIERIVSRLHPNALSVMFRMERESIILIDAANLVCLWCEDKQQFEDLDLAVQPLTIEGIPLLSSPSMMPFAPVVPRPNFRPPVPPPFEIPEISEKLSKSNVAGMSFIFMPLNGVGVVQNRVPPPGNRFASQSVPPASTKTLIVQRAARKRNRRPGRPLEMVHIKFTKEEASVPKLNEKLGLLPGFAGLILCNARGLPFPGRRNPSFWGFGRGGALNAAQYYALPPIIECSESDDEDDNSDNASTFRQHGKRQRSSLTSRDLRNINTTITKSLNANISRLLKPLLTCYWCDAVSTMATVCCHCGAQVGCYACVQQWLTTNNISNLDDELEDDDRFTHPGYDDDNHKCCPLCRTEWIAHPPGTPRPKPNNLGYIKLVGFTEIIALLE</sequence>
<reference evidence="3" key="1">
    <citation type="submission" date="2022-11" db="UniProtKB">
        <authorList>
            <consortium name="WormBaseParasite"/>
        </authorList>
    </citation>
    <scope>IDENTIFICATION</scope>
</reference>
<protein>
    <submittedName>
        <fullName evidence="3">RING-type domain-containing protein</fullName>
    </submittedName>
</protein>
<evidence type="ECO:0000256" key="1">
    <source>
        <dbReference type="SAM" id="MobiDB-lite"/>
    </source>
</evidence>
<evidence type="ECO:0000313" key="2">
    <source>
        <dbReference type="Proteomes" id="UP000887566"/>
    </source>
</evidence>